<dbReference type="AlphaFoldDB" id="A0A0K9PTC3"/>
<reference evidence="2" key="1">
    <citation type="journal article" date="2016" name="Nature">
        <title>The genome of the seagrass Zostera marina reveals angiosperm adaptation to the sea.</title>
        <authorList>
            <person name="Olsen J.L."/>
            <person name="Rouze P."/>
            <person name="Verhelst B."/>
            <person name="Lin Y.-C."/>
            <person name="Bayer T."/>
            <person name="Collen J."/>
            <person name="Dattolo E."/>
            <person name="De Paoli E."/>
            <person name="Dittami S."/>
            <person name="Maumus F."/>
            <person name="Michel G."/>
            <person name="Kersting A."/>
            <person name="Lauritano C."/>
            <person name="Lohaus R."/>
            <person name="Toepel M."/>
            <person name="Tonon T."/>
            <person name="Vanneste K."/>
            <person name="Amirebrahimi M."/>
            <person name="Brakel J."/>
            <person name="Bostroem C."/>
            <person name="Chovatia M."/>
            <person name="Grimwood J."/>
            <person name="Jenkins J.W."/>
            <person name="Jueterbock A."/>
            <person name="Mraz A."/>
            <person name="Stam W.T."/>
            <person name="Tice H."/>
            <person name="Bornberg-Bauer E."/>
            <person name="Green P.J."/>
            <person name="Pearson G.A."/>
            <person name="Procaccini G."/>
            <person name="Duarte C.M."/>
            <person name="Schmutz J."/>
            <person name="Reusch T.B.H."/>
            <person name="Van de Peer Y."/>
        </authorList>
    </citation>
    <scope>NUCLEOTIDE SEQUENCE [LARGE SCALE GENOMIC DNA]</scope>
    <source>
        <strain evidence="2">cv. Finnish</strain>
    </source>
</reference>
<dbReference type="Proteomes" id="UP000036987">
    <property type="component" value="Unassembled WGS sequence"/>
</dbReference>
<sequence>MLFNRNKIVETLFSFNTYFRIGIVRDRRSRIRDLVKGDLLWISSPITPDDQSGNGKLS</sequence>
<accession>A0A0K9PTC3</accession>
<keyword evidence="2" id="KW-1185">Reference proteome</keyword>
<evidence type="ECO:0000313" key="1">
    <source>
        <dbReference type="EMBL" id="KMZ72199.1"/>
    </source>
</evidence>
<protein>
    <submittedName>
        <fullName evidence="1">Uncharacterized protein</fullName>
    </submittedName>
</protein>
<name>A0A0K9PTC3_ZOSMR</name>
<proteinExistence type="predicted"/>
<gene>
    <name evidence="1" type="ORF">ZOSMA_16G01710</name>
</gene>
<evidence type="ECO:0000313" key="2">
    <source>
        <dbReference type="Proteomes" id="UP000036987"/>
    </source>
</evidence>
<comment type="caution">
    <text evidence="1">The sequence shown here is derived from an EMBL/GenBank/DDBJ whole genome shotgun (WGS) entry which is preliminary data.</text>
</comment>
<organism evidence="1 2">
    <name type="scientific">Zostera marina</name>
    <name type="common">Eelgrass</name>
    <dbReference type="NCBI Taxonomy" id="29655"/>
    <lineage>
        <taxon>Eukaryota</taxon>
        <taxon>Viridiplantae</taxon>
        <taxon>Streptophyta</taxon>
        <taxon>Embryophyta</taxon>
        <taxon>Tracheophyta</taxon>
        <taxon>Spermatophyta</taxon>
        <taxon>Magnoliopsida</taxon>
        <taxon>Liliopsida</taxon>
        <taxon>Zosteraceae</taxon>
        <taxon>Zostera</taxon>
    </lineage>
</organism>
<dbReference type="EMBL" id="LFYR01000643">
    <property type="protein sequence ID" value="KMZ72199.1"/>
    <property type="molecule type" value="Genomic_DNA"/>
</dbReference>